<sequence>MEASVQRGAKHSRMEALFEALMRRMGAMDQAIAFFKSQPSVSEEGPSSQLDRPWQAGVLKRGCEQKKGKGDTLGQEEVEVHLVKSLSVMKCLMLSHASELFRVSEALMIRAQ</sequence>
<name>A0AAV7TNU6_PLEWA</name>
<comment type="caution">
    <text evidence="1">The sequence shown here is derived from an EMBL/GenBank/DDBJ whole genome shotgun (WGS) entry which is preliminary data.</text>
</comment>
<dbReference type="AlphaFoldDB" id="A0AAV7TNU6"/>
<accession>A0AAV7TNU6</accession>
<protein>
    <submittedName>
        <fullName evidence="1">Uncharacterized protein</fullName>
    </submittedName>
</protein>
<dbReference type="EMBL" id="JANPWB010000006">
    <property type="protein sequence ID" value="KAJ1178111.1"/>
    <property type="molecule type" value="Genomic_DNA"/>
</dbReference>
<reference evidence="1" key="1">
    <citation type="journal article" date="2022" name="bioRxiv">
        <title>Sequencing and chromosome-scale assembly of the giantPleurodeles waltlgenome.</title>
        <authorList>
            <person name="Brown T."/>
            <person name="Elewa A."/>
            <person name="Iarovenko S."/>
            <person name="Subramanian E."/>
            <person name="Araus A.J."/>
            <person name="Petzold A."/>
            <person name="Susuki M."/>
            <person name="Suzuki K.-i.T."/>
            <person name="Hayashi T."/>
            <person name="Toyoda A."/>
            <person name="Oliveira C."/>
            <person name="Osipova E."/>
            <person name="Leigh N.D."/>
            <person name="Simon A."/>
            <person name="Yun M.H."/>
        </authorList>
    </citation>
    <scope>NUCLEOTIDE SEQUENCE</scope>
    <source>
        <strain evidence="1">20211129_DDA</strain>
        <tissue evidence="1">Liver</tissue>
    </source>
</reference>
<dbReference type="Proteomes" id="UP001066276">
    <property type="component" value="Chromosome 3_2"/>
</dbReference>
<evidence type="ECO:0000313" key="1">
    <source>
        <dbReference type="EMBL" id="KAJ1178111.1"/>
    </source>
</evidence>
<evidence type="ECO:0000313" key="2">
    <source>
        <dbReference type="Proteomes" id="UP001066276"/>
    </source>
</evidence>
<keyword evidence="2" id="KW-1185">Reference proteome</keyword>
<organism evidence="1 2">
    <name type="scientific">Pleurodeles waltl</name>
    <name type="common">Iberian ribbed newt</name>
    <dbReference type="NCBI Taxonomy" id="8319"/>
    <lineage>
        <taxon>Eukaryota</taxon>
        <taxon>Metazoa</taxon>
        <taxon>Chordata</taxon>
        <taxon>Craniata</taxon>
        <taxon>Vertebrata</taxon>
        <taxon>Euteleostomi</taxon>
        <taxon>Amphibia</taxon>
        <taxon>Batrachia</taxon>
        <taxon>Caudata</taxon>
        <taxon>Salamandroidea</taxon>
        <taxon>Salamandridae</taxon>
        <taxon>Pleurodelinae</taxon>
        <taxon>Pleurodeles</taxon>
    </lineage>
</organism>
<proteinExistence type="predicted"/>
<gene>
    <name evidence="1" type="ORF">NDU88_003358</name>
</gene>